<organism evidence="3 4">
    <name type="scientific">Legionella tucsonensis</name>
    <dbReference type="NCBI Taxonomy" id="40335"/>
    <lineage>
        <taxon>Bacteria</taxon>
        <taxon>Pseudomonadati</taxon>
        <taxon>Pseudomonadota</taxon>
        <taxon>Gammaproteobacteria</taxon>
        <taxon>Legionellales</taxon>
        <taxon>Legionellaceae</taxon>
        <taxon>Legionella</taxon>
    </lineage>
</organism>
<comment type="caution">
    <text evidence="3">The sequence shown here is derived from an EMBL/GenBank/DDBJ whole genome shotgun (WGS) entry which is preliminary data.</text>
</comment>
<evidence type="ECO:0000259" key="1">
    <source>
        <dbReference type="Pfam" id="PF09565"/>
    </source>
</evidence>
<evidence type="ECO:0000259" key="2">
    <source>
        <dbReference type="Pfam" id="PF20731"/>
    </source>
</evidence>
<dbReference type="Pfam" id="PF09565">
    <property type="entry name" value="RE_NgoFVII"/>
    <property type="match status" value="1"/>
</dbReference>
<dbReference type="RefSeq" id="WP_058520786.1">
    <property type="nucleotide sequence ID" value="NZ_CAAAIP010000008.1"/>
</dbReference>
<dbReference type="InterPro" id="IPR019065">
    <property type="entry name" value="RE_NgoFVII_N"/>
</dbReference>
<dbReference type="Pfam" id="PF20731">
    <property type="entry name" value="RE_NgoFVII_C"/>
    <property type="match status" value="1"/>
</dbReference>
<gene>
    <name evidence="3" type="ORF">Ltuc_1633</name>
</gene>
<keyword evidence="4" id="KW-1185">Reference proteome</keyword>
<keyword evidence="3" id="KW-0255">Endonuclease</keyword>
<dbReference type="Gene3D" id="3.30.870.10">
    <property type="entry name" value="Endonuclease Chain A"/>
    <property type="match status" value="1"/>
</dbReference>
<evidence type="ECO:0000313" key="4">
    <source>
        <dbReference type="Proteomes" id="UP000054693"/>
    </source>
</evidence>
<name>A0A0W0ZXK6_9GAMM</name>
<dbReference type="PATRIC" id="fig|40335.7.peg.1733"/>
<dbReference type="EMBL" id="LNZA01000001">
    <property type="protein sequence ID" value="KTD73786.1"/>
    <property type="molecule type" value="Genomic_DNA"/>
</dbReference>
<feature type="domain" description="Restriction endonuclease type II NgoFVII N-terminal" evidence="1">
    <location>
        <begin position="21"/>
        <end position="170"/>
    </location>
</feature>
<accession>A0A0W0ZXK6</accession>
<dbReference type="AlphaFoldDB" id="A0A0W0ZXK6"/>
<dbReference type="GO" id="GO:0004519">
    <property type="term" value="F:endonuclease activity"/>
    <property type="evidence" value="ECO:0007669"/>
    <property type="project" value="UniProtKB-KW"/>
</dbReference>
<keyword evidence="3" id="KW-0378">Hydrolase</keyword>
<evidence type="ECO:0000313" key="3">
    <source>
        <dbReference type="EMBL" id="KTD73786.1"/>
    </source>
</evidence>
<reference evidence="3 4" key="1">
    <citation type="submission" date="2015-11" db="EMBL/GenBank/DDBJ databases">
        <title>Genomic analysis of 38 Legionella species identifies large and diverse effector repertoires.</title>
        <authorList>
            <person name="Burstein D."/>
            <person name="Amaro F."/>
            <person name="Zusman T."/>
            <person name="Lifshitz Z."/>
            <person name="Cohen O."/>
            <person name="Gilbert J.A."/>
            <person name="Pupko T."/>
            <person name="Shuman H.A."/>
            <person name="Segal G."/>
        </authorList>
    </citation>
    <scope>NUCLEOTIDE SEQUENCE [LARGE SCALE GENOMIC DNA]</scope>
    <source>
        <strain evidence="3 4">ATCC 49180</strain>
    </source>
</reference>
<dbReference type="OrthoDB" id="4404208at2"/>
<protein>
    <submittedName>
        <fullName evidence="3">NgoFVII restriction endonuclease</fullName>
    </submittedName>
</protein>
<dbReference type="InterPro" id="IPR048923">
    <property type="entry name" value="RE_NgoFVII_C"/>
</dbReference>
<feature type="domain" description="Restriction endonuclease type II NgoFVII C-terminal B3-like DNA-binding" evidence="2">
    <location>
        <begin position="205"/>
        <end position="344"/>
    </location>
</feature>
<dbReference type="STRING" id="40335.Ltuc_1633"/>
<dbReference type="Proteomes" id="UP000054693">
    <property type="component" value="Unassembled WGS sequence"/>
</dbReference>
<sequence length="360" mass="41059">MKLLMSNFPPLKMGHNKFNAQFHSLLLQSTAVNIATGYISENAIDFIAESIYQNGGPYCNLVIGMHYFDKFTHAQYAAAMQMHQFLTSNRLGTVKLVTSFPFHGKLYSFEKDSTTFASIIGSSNLNNILLHNPIRQYETDILVSEQEINDEINYFINELSTKSSLDLSEVEILEFRETNDLLTPLDCIVKLEDFQLTALKETINQSIKFDIPLATYEVAPKSNINAHFGKGRKSKNGIIRARPWYEVELIVPRRIVDLPHYPKPALNEKDRRIRVFTDDGYEFECIINGSGYKNFRTTKSSGGLTCLGKWLKGRLEKFGVLKVGKPVTKEVLDKYGRHNFTLQATADPNLWFMDFSVDKL</sequence>
<keyword evidence="3" id="KW-0540">Nuclease</keyword>
<proteinExistence type="predicted"/>